<gene>
    <name evidence="2" type="ORF">PQO05_04275</name>
</gene>
<accession>A0ABY7TAN6</accession>
<keyword evidence="3" id="KW-1185">Reference proteome</keyword>
<dbReference type="RefSeq" id="WP_273631421.1">
    <property type="nucleotide sequence ID" value="NZ_CP117167.1"/>
</dbReference>
<organism evidence="2 3">
    <name type="scientific">Mucilaginibacter jinjuensis</name>
    <dbReference type="NCBI Taxonomy" id="1176721"/>
    <lineage>
        <taxon>Bacteria</taxon>
        <taxon>Pseudomonadati</taxon>
        <taxon>Bacteroidota</taxon>
        <taxon>Sphingobacteriia</taxon>
        <taxon>Sphingobacteriales</taxon>
        <taxon>Sphingobacteriaceae</taxon>
        <taxon>Mucilaginibacter</taxon>
    </lineage>
</organism>
<proteinExistence type="predicted"/>
<keyword evidence="1" id="KW-0732">Signal</keyword>
<sequence>MIKPLLVQTGKYFIALTFLLAFAKQASAQTDADAIMIPKNYFCAGAMYGHSDWDHYWEGDFKRTNGNLGHVSTQMGSIMANYGVTDKFNILVNLPYVATHASAGTLAGQHGLQDASLFLKYMPFEIPVGKGVISLYGIAGVSIPASNYQADFLPMSIGAHSRNTMARFLVDYQRSNFFTTASAEYIYRSNITIDRTAYYTTEEHYTNQVDLPNVMIYNGRMGYRSESWIAEAVAENYTSLAGFDIRKNDMPFPSNKMNWTSLGVNFKYTFSKPSGLELTAGGDRVISGRNVGQSTTFHGGIYYLFSIKKQKKEKK</sequence>
<evidence type="ECO:0008006" key="4">
    <source>
        <dbReference type="Google" id="ProtNLM"/>
    </source>
</evidence>
<reference evidence="2 3" key="1">
    <citation type="submission" date="2023-02" db="EMBL/GenBank/DDBJ databases">
        <title>Genome sequence of Mucilaginibacter jinjuensis strain KACC 16571.</title>
        <authorList>
            <person name="Kim S."/>
            <person name="Heo J."/>
            <person name="Kwon S.-W."/>
        </authorList>
    </citation>
    <scope>NUCLEOTIDE SEQUENCE [LARGE SCALE GENOMIC DNA]</scope>
    <source>
        <strain evidence="2 3">KACC 16571</strain>
    </source>
</reference>
<evidence type="ECO:0000256" key="1">
    <source>
        <dbReference type="SAM" id="SignalP"/>
    </source>
</evidence>
<protein>
    <recommendedName>
        <fullName evidence="4">Outer membrane beta-barrel porin/alpha-amylase</fullName>
    </recommendedName>
</protein>
<name>A0ABY7TAN6_9SPHI</name>
<feature type="chain" id="PRO_5046211835" description="Outer membrane beta-barrel porin/alpha-amylase" evidence="1">
    <location>
        <begin position="29"/>
        <end position="315"/>
    </location>
</feature>
<feature type="signal peptide" evidence="1">
    <location>
        <begin position="1"/>
        <end position="28"/>
    </location>
</feature>
<evidence type="ECO:0000313" key="2">
    <source>
        <dbReference type="EMBL" id="WCT13150.1"/>
    </source>
</evidence>
<evidence type="ECO:0000313" key="3">
    <source>
        <dbReference type="Proteomes" id="UP001216139"/>
    </source>
</evidence>
<dbReference type="EMBL" id="CP117167">
    <property type="protein sequence ID" value="WCT13150.1"/>
    <property type="molecule type" value="Genomic_DNA"/>
</dbReference>
<dbReference type="Proteomes" id="UP001216139">
    <property type="component" value="Chromosome"/>
</dbReference>